<gene>
    <name evidence="1" type="ORF">SAMN04487995_1600</name>
</gene>
<protein>
    <submittedName>
        <fullName evidence="1">Uncharacterized protein</fullName>
    </submittedName>
</protein>
<sequence>MIEDWNELIIPENDVLILYPKIWLFGNLELSHTARKTKICADSLKGSTQIFIKGIYYKSEKTIDDVINRYAFGFCFKVSDNSVA</sequence>
<keyword evidence="2" id="KW-1185">Reference proteome</keyword>
<accession>A0A1H6S373</accession>
<dbReference type="AlphaFoldDB" id="A0A1H6S373"/>
<evidence type="ECO:0000313" key="2">
    <source>
        <dbReference type="Proteomes" id="UP000199532"/>
    </source>
</evidence>
<evidence type="ECO:0000313" key="1">
    <source>
        <dbReference type="EMBL" id="SEI60314.1"/>
    </source>
</evidence>
<dbReference type="STRING" id="408657.SAMN04487995_1600"/>
<dbReference type="Proteomes" id="UP000199532">
    <property type="component" value="Unassembled WGS sequence"/>
</dbReference>
<dbReference type="EMBL" id="FNXY01000002">
    <property type="protein sequence ID" value="SEI60314.1"/>
    <property type="molecule type" value="Genomic_DNA"/>
</dbReference>
<proteinExistence type="predicted"/>
<name>A0A1H6S373_9BACT</name>
<reference evidence="1 2" key="1">
    <citation type="submission" date="2016-10" db="EMBL/GenBank/DDBJ databases">
        <authorList>
            <person name="de Groot N.N."/>
        </authorList>
    </citation>
    <scope>NUCLEOTIDE SEQUENCE [LARGE SCALE GENOMIC DNA]</scope>
    <source>
        <strain evidence="1 2">DSM 19938</strain>
    </source>
</reference>
<organism evidence="1 2">
    <name type="scientific">Dyadobacter koreensis</name>
    <dbReference type="NCBI Taxonomy" id="408657"/>
    <lineage>
        <taxon>Bacteria</taxon>
        <taxon>Pseudomonadati</taxon>
        <taxon>Bacteroidota</taxon>
        <taxon>Cytophagia</taxon>
        <taxon>Cytophagales</taxon>
        <taxon>Spirosomataceae</taxon>
        <taxon>Dyadobacter</taxon>
    </lineage>
</organism>